<dbReference type="Pfam" id="PF03435">
    <property type="entry name" value="Sacchrp_dh_NADP"/>
    <property type="match status" value="1"/>
</dbReference>
<sequence length="419" mass="44993">MRVLMIGSGGVGDAAARIAAERDFFELWVVADYDAARAERTVAAVTGRHSGMTGGEGRFVAAQVDASSAGAVTELALAHGATHVFNAVDPKFTMSIFTGARAAGADYLDMAMSLSQRHPEQPYAVTGVKLGDEQFAVAGEWEAEGRLALVGIGVEPGLSDVFARYAADHLFDEIDELGTRDGANLVVHDDQGNEIFAPSFSMWTTIEECLNPPVIWEKDRGWFTTAPFSEPEVFDFPAGIGPVECVNVEHEEVLLMPRWVDAKRVTFKYGLGDEFITILKVLNTLGLDRTEPITVKGVQVSPRDVVAAALPDPATIGPRMSGKTCAGLFVTGTGKDGRPRRTYLYHVVDNADTMADYDAQCVVWQTAVNPVVALELLANGTWKGTGVLGPEAFDAVPFLDLLAAPKPEGYGSPWGLEDR</sequence>
<evidence type="ECO:0000259" key="1">
    <source>
        <dbReference type="Pfam" id="PF03435"/>
    </source>
</evidence>
<evidence type="ECO:0000259" key="2">
    <source>
        <dbReference type="Pfam" id="PF16653"/>
    </source>
</evidence>
<dbReference type="Gene3D" id="3.30.360.10">
    <property type="entry name" value="Dihydrodipicolinate Reductase, domain 2"/>
    <property type="match status" value="1"/>
</dbReference>
<comment type="caution">
    <text evidence="3">The sequence shown here is derived from an EMBL/GenBank/DDBJ whole genome shotgun (WGS) entry which is preliminary data.</text>
</comment>
<dbReference type="RefSeq" id="WP_141844691.1">
    <property type="nucleotide sequence ID" value="NZ_VFPM01000002.1"/>
</dbReference>
<protein>
    <submittedName>
        <fullName evidence="3">Saccharopine dehydrogenase-like NADP-dependent oxidoreductase</fullName>
    </submittedName>
</protein>
<dbReference type="EMBL" id="VFPM01000002">
    <property type="protein sequence ID" value="TQM62636.1"/>
    <property type="molecule type" value="Genomic_DNA"/>
</dbReference>
<dbReference type="OrthoDB" id="9769367at2"/>
<organism evidence="3 4">
    <name type="scientific">Humibacillus xanthopallidus</name>
    <dbReference type="NCBI Taxonomy" id="412689"/>
    <lineage>
        <taxon>Bacteria</taxon>
        <taxon>Bacillati</taxon>
        <taxon>Actinomycetota</taxon>
        <taxon>Actinomycetes</taxon>
        <taxon>Micrococcales</taxon>
        <taxon>Intrasporangiaceae</taxon>
        <taxon>Humibacillus</taxon>
    </lineage>
</organism>
<dbReference type="Gene3D" id="3.40.50.720">
    <property type="entry name" value="NAD(P)-binding Rossmann-like Domain"/>
    <property type="match status" value="1"/>
</dbReference>
<accession>A0A543HWG9</accession>
<feature type="domain" description="Saccharopine dehydrogenase-like C-terminal" evidence="2">
    <location>
        <begin position="153"/>
        <end position="403"/>
    </location>
</feature>
<dbReference type="Proteomes" id="UP000316747">
    <property type="component" value="Unassembled WGS sequence"/>
</dbReference>
<dbReference type="InterPro" id="IPR005097">
    <property type="entry name" value="Sacchrp_dh_NADP-bd"/>
</dbReference>
<dbReference type="AlphaFoldDB" id="A0A543HWG9"/>
<gene>
    <name evidence="3" type="ORF">FBY41_2673</name>
</gene>
<dbReference type="SUPFAM" id="SSF51735">
    <property type="entry name" value="NAD(P)-binding Rossmann-fold domains"/>
    <property type="match status" value="1"/>
</dbReference>
<dbReference type="Pfam" id="PF16653">
    <property type="entry name" value="Sacchrp_dh_C"/>
    <property type="match status" value="1"/>
</dbReference>
<keyword evidence="4" id="KW-1185">Reference proteome</keyword>
<dbReference type="InterPro" id="IPR036291">
    <property type="entry name" value="NAD(P)-bd_dom_sf"/>
</dbReference>
<feature type="domain" description="Saccharopine dehydrogenase NADP binding" evidence="1">
    <location>
        <begin position="3"/>
        <end position="148"/>
    </location>
</feature>
<reference evidence="3 4" key="1">
    <citation type="submission" date="2019-06" db="EMBL/GenBank/DDBJ databases">
        <title>Genome sequencing of plant associated microbes to promote plant fitness in Sorghum bicolor and Oryza sativa.</title>
        <authorList>
            <person name="Coleman-Derr D."/>
        </authorList>
    </citation>
    <scope>NUCLEOTIDE SEQUENCE [LARGE SCALE GENOMIC DNA]</scope>
    <source>
        <strain evidence="3 4">KV-663</strain>
    </source>
</reference>
<name>A0A543HWG9_9MICO</name>
<dbReference type="PANTHER" id="PTHR43796:SF2">
    <property type="entry name" value="CARBOXYNORSPERMIDINE SYNTHASE"/>
    <property type="match status" value="1"/>
</dbReference>
<proteinExistence type="predicted"/>
<evidence type="ECO:0000313" key="4">
    <source>
        <dbReference type="Proteomes" id="UP000316747"/>
    </source>
</evidence>
<evidence type="ECO:0000313" key="3">
    <source>
        <dbReference type="EMBL" id="TQM62636.1"/>
    </source>
</evidence>
<dbReference type="PANTHER" id="PTHR43796">
    <property type="entry name" value="CARBOXYNORSPERMIDINE SYNTHASE"/>
    <property type="match status" value="1"/>
</dbReference>
<dbReference type="InterPro" id="IPR032095">
    <property type="entry name" value="Sacchrp_dh-like_C"/>
</dbReference>